<dbReference type="EMBL" id="CP130318">
    <property type="protein sequence ID" value="WNQ10585.1"/>
    <property type="molecule type" value="Genomic_DNA"/>
</dbReference>
<dbReference type="InterPro" id="IPR000683">
    <property type="entry name" value="Gfo/Idh/MocA-like_OxRdtase_N"/>
</dbReference>
<sequence length="335" mass="36183">MASVRWGIIGCGDVTEVKSGPGFQKAEHSELVAVMRRDGAKAADYAQRHGVPKWYDDADALIRDPEVDAVYIATPPAFHKPYTLAAAAAGKPVYVEKPMAMSFAECEEMIRACREAGVPLFVAYYRRMLPRFLKIKELLAEGAIGKPRFVQTTLLRQARPSEADPDKQPWRVKPEIAGGGYFLDLASHTLDILDYLFGPVTAVNGYAANRAGLYPAEDLVTGSYVFESGVQGTGTWCFCAGEAADRNVVFGSEGKLSFSTFGTEPIQLTTAAGTRDIPHETPAHIQQPLIQTIVNELRGAGTCPSTGESAARTSRVMDAMIHSYYNPASGEGGQA</sequence>
<organism evidence="4 5">
    <name type="scientific">Paenibacillus aurantius</name>
    <dbReference type="NCBI Taxonomy" id="2918900"/>
    <lineage>
        <taxon>Bacteria</taxon>
        <taxon>Bacillati</taxon>
        <taxon>Bacillota</taxon>
        <taxon>Bacilli</taxon>
        <taxon>Bacillales</taxon>
        <taxon>Paenibacillaceae</taxon>
        <taxon>Paenibacillus</taxon>
    </lineage>
</organism>
<feature type="domain" description="Gfo/Idh/MocA-like oxidoreductase N-terminal" evidence="2">
    <location>
        <begin position="4"/>
        <end position="124"/>
    </location>
</feature>
<dbReference type="InterPro" id="IPR036291">
    <property type="entry name" value="NAD(P)-bd_dom_sf"/>
</dbReference>
<dbReference type="SUPFAM" id="SSF51735">
    <property type="entry name" value="NAD(P)-binding Rossmann-fold domains"/>
    <property type="match status" value="1"/>
</dbReference>
<evidence type="ECO:0000259" key="2">
    <source>
        <dbReference type="Pfam" id="PF01408"/>
    </source>
</evidence>
<dbReference type="PANTHER" id="PTHR43818">
    <property type="entry name" value="BCDNA.GH03377"/>
    <property type="match status" value="1"/>
</dbReference>
<dbReference type="Gene3D" id="3.30.360.10">
    <property type="entry name" value="Dihydrodipicolinate Reductase, domain 2"/>
    <property type="match status" value="1"/>
</dbReference>
<accession>A0AA96RCI6</accession>
<dbReference type="GO" id="GO:0000166">
    <property type="term" value="F:nucleotide binding"/>
    <property type="evidence" value="ECO:0007669"/>
    <property type="project" value="InterPro"/>
</dbReference>
<proteinExistence type="predicted"/>
<evidence type="ECO:0000256" key="1">
    <source>
        <dbReference type="ARBA" id="ARBA00023002"/>
    </source>
</evidence>
<dbReference type="Gene3D" id="3.40.50.720">
    <property type="entry name" value="NAD(P)-binding Rossmann-like Domain"/>
    <property type="match status" value="1"/>
</dbReference>
<dbReference type="KEGG" id="paun:MJA45_23670"/>
<reference evidence="4 5" key="1">
    <citation type="submission" date="2022-02" db="EMBL/GenBank/DDBJ databases">
        <title>Paenibacillus sp. MBLB1776 Whole Genome Shotgun Sequencing.</title>
        <authorList>
            <person name="Hwang C.Y."/>
            <person name="Cho E.-S."/>
            <person name="Seo M.-J."/>
        </authorList>
    </citation>
    <scope>NUCLEOTIDE SEQUENCE [LARGE SCALE GENOMIC DNA]</scope>
    <source>
        <strain evidence="4 5">MBLB1776</strain>
    </source>
</reference>
<dbReference type="Proteomes" id="UP001305702">
    <property type="component" value="Chromosome"/>
</dbReference>
<evidence type="ECO:0000259" key="3">
    <source>
        <dbReference type="Pfam" id="PF22725"/>
    </source>
</evidence>
<keyword evidence="1" id="KW-0560">Oxidoreductase</keyword>
<dbReference type="Pfam" id="PF01408">
    <property type="entry name" value="GFO_IDH_MocA"/>
    <property type="match status" value="1"/>
</dbReference>
<dbReference type="SUPFAM" id="SSF55347">
    <property type="entry name" value="Glyceraldehyde-3-phosphate dehydrogenase-like, C-terminal domain"/>
    <property type="match status" value="1"/>
</dbReference>
<dbReference type="InterPro" id="IPR050463">
    <property type="entry name" value="Gfo/Idh/MocA_oxidrdct_glycsds"/>
</dbReference>
<protein>
    <submittedName>
        <fullName evidence="4">Gfo/Idh/MocA family oxidoreductase</fullName>
    </submittedName>
</protein>
<evidence type="ECO:0000313" key="4">
    <source>
        <dbReference type="EMBL" id="WNQ10585.1"/>
    </source>
</evidence>
<feature type="domain" description="GFO/IDH/MocA-like oxidoreductase" evidence="3">
    <location>
        <begin position="132"/>
        <end position="256"/>
    </location>
</feature>
<dbReference type="PANTHER" id="PTHR43818:SF11">
    <property type="entry name" value="BCDNA.GH03377"/>
    <property type="match status" value="1"/>
</dbReference>
<dbReference type="GO" id="GO:0016491">
    <property type="term" value="F:oxidoreductase activity"/>
    <property type="evidence" value="ECO:0007669"/>
    <property type="project" value="UniProtKB-KW"/>
</dbReference>
<dbReference type="InterPro" id="IPR055170">
    <property type="entry name" value="GFO_IDH_MocA-like_dom"/>
</dbReference>
<keyword evidence="5" id="KW-1185">Reference proteome</keyword>
<dbReference type="AlphaFoldDB" id="A0AA96RCI6"/>
<evidence type="ECO:0000313" key="5">
    <source>
        <dbReference type="Proteomes" id="UP001305702"/>
    </source>
</evidence>
<name>A0AA96RCI6_9BACL</name>
<gene>
    <name evidence="4" type="ORF">MJA45_23670</name>
</gene>
<dbReference type="Pfam" id="PF22725">
    <property type="entry name" value="GFO_IDH_MocA_C3"/>
    <property type="match status" value="1"/>
</dbReference>
<dbReference type="RefSeq" id="WP_315604359.1">
    <property type="nucleotide sequence ID" value="NZ_CP130318.1"/>
</dbReference>